<keyword evidence="1" id="KW-1133">Transmembrane helix</keyword>
<evidence type="ECO:0000313" key="3">
    <source>
        <dbReference type="Proteomes" id="UP000218387"/>
    </source>
</evidence>
<sequence length="549" mass="58835">MESINTHKIKYKFIAILMALVIAITPFSSIHRVKANTIEDTLKFGIPVVALILAALTSNGAISGGYKVSPADLSSITEKAQANLQAAGSAAIDQANKLGEAIKSGAESAKIKALASGAVIYAFLQAIQETLWNFETPNPSALPGFDNYDYLANTANFTWYFNDANVNTLDYFFPITYPTSWEQTTYNRHNALGTAGLAKPDKYKNGSITGYVRAVTSSGQVYSYDCYNMGTYFIIVYDTSENLSVLGELVMGTSHVLNPSVNQIAKSDSLTIPTVLPQTIINNINTWDGTSDLVLAPPLPYDIPTGEDLVIDPSYTGSEVEDPDTPDIPDKPEDIDMPWLSALLALLGLGNPSLDGIEAGVKTAIDTIIDGITATAQDVFDGSKEIFGNITDALTGIDATVQSGIDALTGSISVPLTNIADFALSVPDFFAIPEGKSIATPIIEQIPQVFPIVDQMNTALNKITVETRPLIIYYPYLDGSTKQITLDWYEPAREQVKHGVGLLFKVVTALACFAMVSNVFGIGIRVGTGQAYTDNNSGGGSGNSRKKED</sequence>
<dbReference type="Proteomes" id="UP000218387">
    <property type="component" value="Chromosome"/>
</dbReference>
<dbReference type="EMBL" id="CP029487">
    <property type="protein sequence ID" value="QCT69760.1"/>
    <property type="molecule type" value="Genomic_DNA"/>
</dbReference>
<reference evidence="2 3" key="1">
    <citation type="submission" date="2018-05" db="EMBL/GenBank/DDBJ databases">
        <title>Genome comparison of Eubacterium sp.</title>
        <authorList>
            <person name="Feng Y."/>
            <person name="Sanchez-Andrea I."/>
            <person name="Stams A.J.M."/>
            <person name="De Vos W.M."/>
        </authorList>
    </citation>
    <scope>NUCLEOTIDE SEQUENCE [LARGE SCALE GENOMIC DNA]</scope>
    <source>
        <strain evidence="2 3">YI</strain>
    </source>
</reference>
<dbReference type="RefSeq" id="WP_096919284.1">
    <property type="nucleotide sequence ID" value="NZ_CP029487.1"/>
</dbReference>
<evidence type="ECO:0000256" key="1">
    <source>
        <dbReference type="SAM" id="Phobius"/>
    </source>
</evidence>
<proteinExistence type="predicted"/>
<organism evidence="2 3">
    <name type="scientific">Eubacterium maltosivorans</name>
    <dbReference type="NCBI Taxonomy" id="2041044"/>
    <lineage>
        <taxon>Bacteria</taxon>
        <taxon>Bacillati</taxon>
        <taxon>Bacillota</taxon>
        <taxon>Clostridia</taxon>
        <taxon>Eubacteriales</taxon>
        <taxon>Eubacteriaceae</taxon>
        <taxon>Eubacterium</taxon>
    </lineage>
</organism>
<keyword evidence="1" id="KW-0472">Membrane</keyword>
<keyword evidence="3" id="KW-1185">Reference proteome</keyword>
<accession>A0A4P9C3D5</accession>
<dbReference type="KEGG" id="emt:CPZ25_000025"/>
<evidence type="ECO:0000313" key="2">
    <source>
        <dbReference type="EMBL" id="QCT69760.1"/>
    </source>
</evidence>
<feature type="transmembrane region" description="Helical" evidence="1">
    <location>
        <begin position="42"/>
        <end position="62"/>
    </location>
</feature>
<keyword evidence="1" id="KW-0812">Transmembrane</keyword>
<feature type="transmembrane region" description="Helical" evidence="1">
    <location>
        <begin position="12"/>
        <end position="30"/>
    </location>
</feature>
<dbReference type="AlphaFoldDB" id="A0A4P9C3D5"/>
<feature type="transmembrane region" description="Helical" evidence="1">
    <location>
        <begin position="502"/>
        <end position="524"/>
    </location>
</feature>
<protein>
    <submittedName>
        <fullName evidence="2">Uncharacterized protein</fullName>
    </submittedName>
</protein>
<gene>
    <name evidence="2" type="ORF">CPZ25_000025</name>
</gene>
<name>A0A4P9C3D5_EUBML</name>